<dbReference type="Pfam" id="PF00353">
    <property type="entry name" value="HemolysinCabind"/>
    <property type="match status" value="4"/>
</dbReference>
<dbReference type="GO" id="GO:0005509">
    <property type="term" value="F:calcium ion binding"/>
    <property type="evidence" value="ECO:0007669"/>
    <property type="project" value="InterPro"/>
</dbReference>
<evidence type="ECO:0000313" key="5">
    <source>
        <dbReference type="Proteomes" id="UP000199093"/>
    </source>
</evidence>
<evidence type="ECO:0000256" key="1">
    <source>
        <dbReference type="ARBA" id="ARBA00004613"/>
    </source>
</evidence>
<comment type="subcellular location">
    <subcellularLocation>
        <location evidence="1">Secreted</location>
    </subcellularLocation>
</comment>
<dbReference type="RefSeq" id="WP_165616868.1">
    <property type="nucleotide sequence ID" value="NZ_FNEJ01000016.1"/>
</dbReference>
<sequence length="848" mass="91314">MSKYLITENEKFISHPVPEAMFGTNFVTTYDFEFPNRPANLSVLQSLAPTILRFPGGSITESGFTNSVFLTGSWETGSYSTNGENATFTPLADFFISAAHAGADVQLVIPTRISFAISAGEAIENGTYGSRIELRSDYFQLVSRYIDAALSLAHTQGIEVVRFEIGNEFWGSGEMSAMEYGYLSGRLALFLGSRYPDVDIGVQIVSSGNMYSPVTDAHFYLEPLSHGGYDIHLAAEYSGTPPAGWLTRTVSGEGAALTQNQTIAREILNVPGAVDNISGAISHVYFNGGFSGIDGERDFALRTAFDNFRLYLGQNSLEHYVTEWSPHNRTTTEGHANGLLYAHTTVEAFFELTSNGVDSANFWPITFGNPSVNYRTLIDSTESDLTFAGVAFSWLTKTAGLTPLFDFEVEQRIDIHGFGNKTKAILFVAERGIVGQQEAYKDINIDLENFAFSEIYFVLETGMTSDNGSPRDDRANPLVRNSDGYILEGSSLNFTLAKRELSMIELQAITNGDDFIKGGISNDTIRGEDGNDILEGGEGNDSLKGQTGNDLLRGGSGCDTLNGGWGDDTIIGGSGEDLLYGEAGDDLIGEIDGADWVFGDEGQDSIILRPMQTFSESHFATNVGSAAMPGPGNLVPLYGMTRNLSVIDGGGDRDIVILGSGPDAFFLHDSLSAFHSNIQLRTDSFGMPGKARLIDVEEIRGMSGNDIIDLTSPDYSLSGMTILIDGGSGDDTIWGSDGNEIIVGGAGDDDLFGGGGENTFSGGVGADSFQFVPGRQLAKILDFDPAGGDRIVLYDTTIGRFDPSTAGVHAGVLQVQYELSERGVTQILEIDIGRSNNDISPYQYLDFF</sequence>
<gene>
    <name evidence="4" type="ORF">SAMN04487993_101693</name>
</gene>
<dbReference type="SUPFAM" id="SSF51445">
    <property type="entry name" value="(Trans)glycosidases"/>
    <property type="match status" value="1"/>
</dbReference>
<name>A0A1G8QP73_9RHOB</name>
<proteinExistence type="predicted"/>
<dbReference type="Gene3D" id="2.150.10.10">
    <property type="entry name" value="Serralysin-like metalloprotease, C-terminal"/>
    <property type="match status" value="3"/>
</dbReference>
<dbReference type="PRINTS" id="PR00313">
    <property type="entry name" value="CABNDNGRPT"/>
</dbReference>
<dbReference type="PANTHER" id="PTHR38340:SF1">
    <property type="entry name" value="S-LAYER PROTEIN"/>
    <property type="match status" value="1"/>
</dbReference>
<evidence type="ECO:0000313" key="4">
    <source>
        <dbReference type="EMBL" id="SDJ06175.1"/>
    </source>
</evidence>
<feature type="region of interest" description="Disordered" evidence="3">
    <location>
        <begin position="527"/>
        <end position="547"/>
    </location>
</feature>
<keyword evidence="2" id="KW-0964">Secreted</keyword>
<evidence type="ECO:0000256" key="2">
    <source>
        <dbReference type="ARBA" id="ARBA00022525"/>
    </source>
</evidence>
<dbReference type="InterPro" id="IPR011049">
    <property type="entry name" value="Serralysin-like_metalloprot_C"/>
</dbReference>
<dbReference type="InterPro" id="IPR050557">
    <property type="entry name" value="RTX_toxin/Mannuronan_C5-epim"/>
</dbReference>
<dbReference type="InterPro" id="IPR018511">
    <property type="entry name" value="Hemolysin-typ_Ca-bd_CS"/>
</dbReference>
<dbReference type="InterPro" id="IPR017853">
    <property type="entry name" value="GH"/>
</dbReference>
<keyword evidence="5" id="KW-1185">Reference proteome</keyword>
<dbReference type="InterPro" id="IPR001343">
    <property type="entry name" value="Hemolysn_Ca-bd"/>
</dbReference>
<dbReference type="PROSITE" id="PS00330">
    <property type="entry name" value="HEMOLYSIN_CALCIUM"/>
    <property type="match status" value="3"/>
</dbReference>
<dbReference type="EMBL" id="FNEJ01000016">
    <property type="protein sequence ID" value="SDJ06175.1"/>
    <property type="molecule type" value="Genomic_DNA"/>
</dbReference>
<dbReference type="GO" id="GO:0005576">
    <property type="term" value="C:extracellular region"/>
    <property type="evidence" value="ECO:0007669"/>
    <property type="project" value="UniProtKB-SubCell"/>
</dbReference>
<dbReference type="Gene3D" id="3.20.20.80">
    <property type="entry name" value="Glycosidases"/>
    <property type="match status" value="1"/>
</dbReference>
<accession>A0A1G8QP73</accession>
<organism evidence="4 5">
    <name type="scientific">Salipiger marinus</name>
    <dbReference type="NCBI Taxonomy" id="555512"/>
    <lineage>
        <taxon>Bacteria</taxon>
        <taxon>Pseudomonadati</taxon>
        <taxon>Pseudomonadota</taxon>
        <taxon>Alphaproteobacteria</taxon>
        <taxon>Rhodobacterales</taxon>
        <taxon>Roseobacteraceae</taxon>
        <taxon>Salipiger</taxon>
    </lineage>
</organism>
<dbReference type="SUPFAM" id="SSF51120">
    <property type="entry name" value="beta-Roll"/>
    <property type="match status" value="2"/>
</dbReference>
<dbReference type="AlphaFoldDB" id="A0A1G8QP73"/>
<dbReference type="PANTHER" id="PTHR38340">
    <property type="entry name" value="S-LAYER PROTEIN"/>
    <property type="match status" value="1"/>
</dbReference>
<dbReference type="STRING" id="555512.SAMN04487993_101693"/>
<reference evidence="4 5" key="1">
    <citation type="submission" date="2016-10" db="EMBL/GenBank/DDBJ databases">
        <authorList>
            <person name="de Groot N.N."/>
        </authorList>
    </citation>
    <scope>NUCLEOTIDE SEQUENCE [LARGE SCALE GENOMIC DNA]</scope>
    <source>
        <strain evidence="4 5">DSM 26424</strain>
    </source>
</reference>
<dbReference type="Proteomes" id="UP000199093">
    <property type="component" value="Unassembled WGS sequence"/>
</dbReference>
<evidence type="ECO:0000256" key="3">
    <source>
        <dbReference type="SAM" id="MobiDB-lite"/>
    </source>
</evidence>
<protein>
    <submittedName>
        <fullName evidence="4">Hemolysin-type calcium-binding repeat-containing protein</fullName>
    </submittedName>
</protein>